<name>A0AAV3QRS5_LITER</name>
<dbReference type="PANTHER" id="PTHR36715:SF1">
    <property type="entry name" value="PROTEIN, PUTATIVE-RELATED"/>
    <property type="match status" value="1"/>
</dbReference>
<comment type="caution">
    <text evidence="3">The sequence shown here is derived from an EMBL/GenBank/DDBJ whole genome shotgun (WGS) entry which is preliminary data.</text>
</comment>
<feature type="compositionally biased region" description="Acidic residues" evidence="1">
    <location>
        <begin position="101"/>
        <end position="111"/>
    </location>
</feature>
<dbReference type="Proteomes" id="UP001454036">
    <property type="component" value="Unassembled WGS sequence"/>
</dbReference>
<feature type="compositionally biased region" description="Acidic residues" evidence="1">
    <location>
        <begin position="83"/>
        <end position="93"/>
    </location>
</feature>
<evidence type="ECO:0000313" key="3">
    <source>
        <dbReference type="EMBL" id="GAA0166804.1"/>
    </source>
</evidence>
<organism evidence="3 4">
    <name type="scientific">Lithospermum erythrorhizon</name>
    <name type="common">Purple gromwell</name>
    <name type="synonym">Lithospermum officinale var. erythrorhizon</name>
    <dbReference type="NCBI Taxonomy" id="34254"/>
    <lineage>
        <taxon>Eukaryota</taxon>
        <taxon>Viridiplantae</taxon>
        <taxon>Streptophyta</taxon>
        <taxon>Embryophyta</taxon>
        <taxon>Tracheophyta</taxon>
        <taxon>Spermatophyta</taxon>
        <taxon>Magnoliopsida</taxon>
        <taxon>eudicotyledons</taxon>
        <taxon>Gunneridae</taxon>
        <taxon>Pentapetalae</taxon>
        <taxon>asterids</taxon>
        <taxon>lamiids</taxon>
        <taxon>Boraginales</taxon>
        <taxon>Boraginaceae</taxon>
        <taxon>Boraginoideae</taxon>
        <taxon>Lithospermeae</taxon>
        <taxon>Lithospermum</taxon>
    </lineage>
</organism>
<keyword evidence="2" id="KW-0472">Membrane</keyword>
<evidence type="ECO:0000313" key="4">
    <source>
        <dbReference type="Proteomes" id="UP001454036"/>
    </source>
</evidence>
<reference evidence="3 4" key="1">
    <citation type="submission" date="2024-01" db="EMBL/GenBank/DDBJ databases">
        <title>The complete chloroplast genome sequence of Lithospermum erythrorhizon: insights into the phylogenetic relationship among Boraginaceae species and the maternal lineages of purple gromwells.</title>
        <authorList>
            <person name="Okada T."/>
            <person name="Watanabe K."/>
        </authorList>
    </citation>
    <scope>NUCLEOTIDE SEQUENCE [LARGE SCALE GENOMIC DNA]</scope>
</reference>
<evidence type="ECO:0000256" key="1">
    <source>
        <dbReference type="SAM" id="MobiDB-lite"/>
    </source>
</evidence>
<dbReference type="AlphaFoldDB" id="A0AAV3QRS5"/>
<keyword evidence="2" id="KW-0812">Transmembrane</keyword>
<feature type="transmembrane region" description="Helical" evidence="2">
    <location>
        <begin position="36"/>
        <end position="53"/>
    </location>
</feature>
<evidence type="ECO:0000256" key="2">
    <source>
        <dbReference type="SAM" id="Phobius"/>
    </source>
</evidence>
<gene>
    <name evidence="3" type="ORF">LIER_21876</name>
</gene>
<keyword evidence="2" id="KW-1133">Transmembrane helix</keyword>
<dbReference type="EMBL" id="BAABME010005861">
    <property type="protein sequence ID" value="GAA0166804.1"/>
    <property type="molecule type" value="Genomic_DNA"/>
</dbReference>
<keyword evidence="4" id="KW-1185">Reference proteome</keyword>
<protein>
    <submittedName>
        <fullName evidence="3">Uncharacterized protein</fullName>
    </submittedName>
</protein>
<sequence length="266" mass="30334">MEIPDVSMISDFQAGVNCLQNPSIISRLFTLLGMELWKWSAIILAVFAAFKRLKVLFIRFRGTVAPSLEKIVEHLVEDFELTDDDDEDDEDECSSVSTLEDFSEEEEEEIQEDYIKEKGKNGNQLRLLRKLSWIDFSNDSSVVKLWDGFEESYRNIVSMWDSSTIFDLGNQYQVDTTFVVAQPPTVTLTAEVNRKRNGVVLNAYDRRMRGEKSVVIADWPQYGVEKVNVRNGINGVLTVGDLRNTKTPLKTVRLRGSNGDEFGNDE</sequence>
<dbReference type="PANTHER" id="PTHR36715">
    <property type="entry name" value="BNAANNG41370D PROTEIN"/>
    <property type="match status" value="1"/>
</dbReference>
<proteinExistence type="predicted"/>
<accession>A0AAV3QRS5</accession>
<feature type="region of interest" description="Disordered" evidence="1">
    <location>
        <begin position="83"/>
        <end position="111"/>
    </location>
</feature>